<dbReference type="GO" id="GO:0047372">
    <property type="term" value="F:monoacylglycerol lipase activity"/>
    <property type="evidence" value="ECO:0007669"/>
    <property type="project" value="TreeGrafter"/>
</dbReference>
<keyword evidence="3" id="KW-1185">Reference proteome</keyword>
<dbReference type="GO" id="GO:0046464">
    <property type="term" value="P:acylglycerol catabolic process"/>
    <property type="evidence" value="ECO:0007669"/>
    <property type="project" value="TreeGrafter"/>
</dbReference>
<gene>
    <name evidence="2" type="ORF">BU16DRAFT_607468</name>
</gene>
<dbReference type="Pfam" id="PF00561">
    <property type="entry name" value="Abhydrolase_1"/>
    <property type="match status" value="1"/>
</dbReference>
<reference evidence="2" key="1">
    <citation type="journal article" date="2020" name="Stud. Mycol.">
        <title>101 Dothideomycetes genomes: a test case for predicting lifestyles and emergence of pathogens.</title>
        <authorList>
            <person name="Haridas S."/>
            <person name="Albert R."/>
            <person name="Binder M."/>
            <person name="Bloem J."/>
            <person name="Labutti K."/>
            <person name="Salamov A."/>
            <person name="Andreopoulos B."/>
            <person name="Baker S."/>
            <person name="Barry K."/>
            <person name="Bills G."/>
            <person name="Bluhm B."/>
            <person name="Cannon C."/>
            <person name="Castanera R."/>
            <person name="Culley D."/>
            <person name="Daum C."/>
            <person name="Ezra D."/>
            <person name="Gonzalez J."/>
            <person name="Henrissat B."/>
            <person name="Kuo A."/>
            <person name="Liang C."/>
            <person name="Lipzen A."/>
            <person name="Lutzoni F."/>
            <person name="Magnuson J."/>
            <person name="Mondo S."/>
            <person name="Nolan M."/>
            <person name="Ohm R."/>
            <person name="Pangilinan J."/>
            <person name="Park H.-J."/>
            <person name="Ramirez L."/>
            <person name="Alfaro M."/>
            <person name="Sun H."/>
            <person name="Tritt A."/>
            <person name="Yoshinaga Y."/>
            <person name="Zwiers L.-H."/>
            <person name="Turgeon B."/>
            <person name="Goodwin S."/>
            <person name="Spatafora J."/>
            <person name="Crous P."/>
            <person name="Grigoriev I."/>
        </authorList>
    </citation>
    <scope>NUCLEOTIDE SEQUENCE</scope>
    <source>
        <strain evidence="2">CBS 269.34</strain>
    </source>
</reference>
<dbReference type="InterPro" id="IPR050266">
    <property type="entry name" value="AB_hydrolase_sf"/>
</dbReference>
<dbReference type="Proteomes" id="UP000799750">
    <property type="component" value="Unassembled WGS sequence"/>
</dbReference>
<sequence>MTTAQTAKTQYVTAANGTKFAYRRIGTSTAIPLVTHIHYRANMDFWDPLFINSLAANRPVIIFDQSGVGRSTGEIPNTFQGWADDLIAFVKALGLEQIDLLGFSMGGCAVQMVALTAPELVRKLIIAGSAASMPTAETVTGIVWPRDQADVKYIIDLNDAVTPEEVKHTIEYTFFPEDKIGRDAAEASWNRVLERNVEGEPKNLKLVDKDTGAKVQLATFLEDWIVPNPRNSFDRLGELKMPVLVMNGDHDELVPTSQSWELAVKIENAQLIIYPHAGHGFIYQYAELVGQNVSRFLDGKDYQAIWPQL</sequence>
<proteinExistence type="predicted"/>
<protein>
    <submittedName>
        <fullName evidence="2">Alpha/beta-hydrolase</fullName>
    </submittedName>
</protein>
<accession>A0A6A6QYS4</accession>
<organism evidence="2 3">
    <name type="scientific">Lophium mytilinum</name>
    <dbReference type="NCBI Taxonomy" id="390894"/>
    <lineage>
        <taxon>Eukaryota</taxon>
        <taxon>Fungi</taxon>
        <taxon>Dikarya</taxon>
        <taxon>Ascomycota</taxon>
        <taxon>Pezizomycotina</taxon>
        <taxon>Dothideomycetes</taxon>
        <taxon>Pleosporomycetidae</taxon>
        <taxon>Mytilinidiales</taxon>
        <taxon>Mytilinidiaceae</taxon>
        <taxon>Lophium</taxon>
    </lineage>
</organism>
<dbReference type="Gene3D" id="3.40.50.1820">
    <property type="entry name" value="alpha/beta hydrolase"/>
    <property type="match status" value="1"/>
</dbReference>
<dbReference type="PANTHER" id="PTHR43798:SF5">
    <property type="entry name" value="MONOACYLGLYCEROL LIPASE ABHD6"/>
    <property type="match status" value="1"/>
</dbReference>
<dbReference type="InterPro" id="IPR000073">
    <property type="entry name" value="AB_hydrolase_1"/>
</dbReference>
<evidence type="ECO:0000313" key="2">
    <source>
        <dbReference type="EMBL" id="KAF2496783.1"/>
    </source>
</evidence>
<dbReference type="SUPFAM" id="SSF53474">
    <property type="entry name" value="alpha/beta-Hydrolases"/>
    <property type="match status" value="1"/>
</dbReference>
<evidence type="ECO:0000313" key="3">
    <source>
        <dbReference type="Proteomes" id="UP000799750"/>
    </source>
</evidence>
<keyword evidence="2" id="KW-0378">Hydrolase</keyword>
<feature type="domain" description="AB hydrolase-1" evidence="1">
    <location>
        <begin position="42"/>
        <end position="281"/>
    </location>
</feature>
<name>A0A6A6QYS4_9PEZI</name>
<dbReference type="PANTHER" id="PTHR43798">
    <property type="entry name" value="MONOACYLGLYCEROL LIPASE"/>
    <property type="match status" value="1"/>
</dbReference>
<dbReference type="AlphaFoldDB" id="A0A6A6QYS4"/>
<dbReference type="OrthoDB" id="8119704at2759"/>
<dbReference type="GO" id="GO:0016020">
    <property type="term" value="C:membrane"/>
    <property type="evidence" value="ECO:0007669"/>
    <property type="project" value="TreeGrafter"/>
</dbReference>
<dbReference type="InterPro" id="IPR029058">
    <property type="entry name" value="AB_hydrolase_fold"/>
</dbReference>
<dbReference type="EMBL" id="MU004187">
    <property type="protein sequence ID" value="KAF2496783.1"/>
    <property type="molecule type" value="Genomic_DNA"/>
</dbReference>
<evidence type="ECO:0000259" key="1">
    <source>
        <dbReference type="Pfam" id="PF00561"/>
    </source>
</evidence>